<name>A0A426X5H8_ENSVE</name>
<protein>
    <submittedName>
        <fullName evidence="1">Uncharacterized protein</fullName>
    </submittedName>
</protein>
<comment type="caution">
    <text evidence="1">The sequence shown here is derived from an EMBL/GenBank/DDBJ whole genome shotgun (WGS) entry which is preliminary data.</text>
</comment>
<reference evidence="1 2" key="1">
    <citation type="journal article" date="2014" name="Agronomy (Basel)">
        <title>A Draft Genome Sequence for Ensete ventricosum, the Drought-Tolerant Tree Against Hunger.</title>
        <authorList>
            <person name="Harrison J."/>
            <person name="Moore K.A."/>
            <person name="Paszkiewicz K."/>
            <person name="Jones T."/>
            <person name="Grant M."/>
            <person name="Ambacheew D."/>
            <person name="Muzemil S."/>
            <person name="Studholme D.J."/>
        </authorList>
    </citation>
    <scope>NUCLEOTIDE SEQUENCE [LARGE SCALE GENOMIC DNA]</scope>
</reference>
<evidence type="ECO:0000313" key="2">
    <source>
        <dbReference type="Proteomes" id="UP000287651"/>
    </source>
</evidence>
<accession>A0A426X5H8</accession>
<dbReference type="AlphaFoldDB" id="A0A426X5H8"/>
<organism evidence="1 2">
    <name type="scientific">Ensete ventricosum</name>
    <name type="common">Abyssinian banana</name>
    <name type="synonym">Musa ensete</name>
    <dbReference type="NCBI Taxonomy" id="4639"/>
    <lineage>
        <taxon>Eukaryota</taxon>
        <taxon>Viridiplantae</taxon>
        <taxon>Streptophyta</taxon>
        <taxon>Embryophyta</taxon>
        <taxon>Tracheophyta</taxon>
        <taxon>Spermatophyta</taxon>
        <taxon>Magnoliopsida</taxon>
        <taxon>Liliopsida</taxon>
        <taxon>Zingiberales</taxon>
        <taxon>Musaceae</taxon>
        <taxon>Ensete</taxon>
    </lineage>
</organism>
<dbReference type="EMBL" id="AMZH03026208">
    <property type="protein sequence ID" value="RRT34718.1"/>
    <property type="molecule type" value="Genomic_DNA"/>
</dbReference>
<evidence type="ECO:0000313" key="1">
    <source>
        <dbReference type="EMBL" id="RRT34718.1"/>
    </source>
</evidence>
<sequence length="128" mass="13915">MGPSTAVPKGRQAVVTDCFNPNWSLSHLIEHLPAYARVSRCGADLSATSSHVPRLAVSSSMPTRHSLTAETETKLCSPPLHQLAAGADRLYCVRFSRCFTAHLDPSTANPLFDRKAMIADSSVWLHTL</sequence>
<proteinExistence type="predicted"/>
<dbReference type="Proteomes" id="UP000287651">
    <property type="component" value="Unassembled WGS sequence"/>
</dbReference>
<gene>
    <name evidence="1" type="ORF">B296_00052835</name>
</gene>